<protein>
    <submittedName>
        <fullName evidence="2">Uncharacterized protein</fullName>
    </submittedName>
</protein>
<evidence type="ECO:0000313" key="3">
    <source>
        <dbReference type="Proteomes" id="UP001175271"/>
    </source>
</evidence>
<keyword evidence="3" id="KW-1185">Reference proteome</keyword>
<accession>A0AA39GTQ5</accession>
<feature type="region of interest" description="Disordered" evidence="1">
    <location>
        <begin position="1"/>
        <end position="37"/>
    </location>
</feature>
<feature type="compositionally biased region" description="Basic and acidic residues" evidence="1">
    <location>
        <begin position="15"/>
        <end position="27"/>
    </location>
</feature>
<dbReference type="EMBL" id="JAUCMV010000005">
    <property type="protein sequence ID" value="KAK0393291.1"/>
    <property type="molecule type" value="Genomic_DNA"/>
</dbReference>
<comment type="caution">
    <text evidence="2">The sequence shown here is derived from an EMBL/GenBank/DDBJ whole genome shotgun (WGS) entry which is preliminary data.</text>
</comment>
<dbReference type="Proteomes" id="UP001175271">
    <property type="component" value="Unassembled WGS sequence"/>
</dbReference>
<gene>
    <name evidence="2" type="ORF">QR680_000136</name>
</gene>
<feature type="compositionally biased region" description="Acidic residues" evidence="1">
    <location>
        <begin position="104"/>
        <end position="123"/>
    </location>
</feature>
<proteinExistence type="predicted"/>
<evidence type="ECO:0000313" key="2">
    <source>
        <dbReference type="EMBL" id="KAK0393291.1"/>
    </source>
</evidence>
<evidence type="ECO:0000256" key="1">
    <source>
        <dbReference type="SAM" id="MobiDB-lite"/>
    </source>
</evidence>
<dbReference type="AlphaFoldDB" id="A0AA39GTQ5"/>
<reference evidence="2" key="1">
    <citation type="submission" date="2023-06" db="EMBL/GenBank/DDBJ databases">
        <title>Genomic analysis of the entomopathogenic nematode Steinernema hermaphroditum.</title>
        <authorList>
            <person name="Schwarz E.M."/>
            <person name="Heppert J.K."/>
            <person name="Baniya A."/>
            <person name="Schwartz H.T."/>
            <person name="Tan C.-H."/>
            <person name="Antoshechkin I."/>
            <person name="Sternberg P.W."/>
            <person name="Goodrich-Blair H."/>
            <person name="Dillman A.R."/>
        </authorList>
    </citation>
    <scope>NUCLEOTIDE SEQUENCE</scope>
    <source>
        <strain evidence="2">PS9179</strain>
        <tissue evidence="2">Whole animal</tissue>
    </source>
</reference>
<organism evidence="2 3">
    <name type="scientific">Steinernema hermaphroditum</name>
    <dbReference type="NCBI Taxonomy" id="289476"/>
    <lineage>
        <taxon>Eukaryota</taxon>
        <taxon>Metazoa</taxon>
        <taxon>Ecdysozoa</taxon>
        <taxon>Nematoda</taxon>
        <taxon>Chromadorea</taxon>
        <taxon>Rhabditida</taxon>
        <taxon>Tylenchina</taxon>
        <taxon>Panagrolaimomorpha</taxon>
        <taxon>Strongyloidoidea</taxon>
        <taxon>Steinernematidae</taxon>
        <taxon>Steinernema</taxon>
    </lineage>
</organism>
<name>A0AA39GTQ5_9BILA</name>
<feature type="region of interest" description="Disordered" evidence="1">
    <location>
        <begin position="102"/>
        <end position="142"/>
    </location>
</feature>
<sequence length="199" mass="22629">MSDQVSIGQYPIVAEEAHVEEERRPSNDMDIDSDPNEGMLNLAMEILNLEDDDDGDDEPLPLHEFHAPNDDFLVVNADEGDIIQQRCDHRPGPVVHCYSCYSDTSDDEDEDRDIFSDTDDEYSSDDHYNSYNSSSDEDDDDDDVFFVVERGDDVVFLFDDPNQNFAAVLPPEGRQQPLHGLPCYPRCYSCEFCNALDDL</sequence>